<organism evidence="1 2">
    <name type="scientific">Undibacterium macrobrachii</name>
    <dbReference type="NCBI Taxonomy" id="1119058"/>
    <lineage>
        <taxon>Bacteria</taxon>
        <taxon>Pseudomonadati</taxon>
        <taxon>Pseudomonadota</taxon>
        <taxon>Betaproteobacteria</taxon>
        <taxon>Burkholderiales</taxon>
        <taxon>Oxalobacteraceae</taxon>
        <taxon>Undibacterium</taxon>
    </lineage>
</organism>
<accession>A0ABQ2XK95</accession>
<reference evidence="2" key="1">
    <citation type="journal article" date="2019" name="Int. J. Syst. Evol. Microbiol.">
        <title>The Global Catalogue of Microorganisms (GCM) 10K type strain sequencing project: providing services to taxonomists for standard genome sequencing and annotation.</title>
        <authorList>
            <consortium name="The Broad Institute Genomics Platform"/>
            <consortium name="The Broad Institute Genome Sequencing Center for Infectious Disease"/>
            <person name="Wu L."/>
            <person name="Ma J."/>
        </authorList>
    </citation>
    <scope>NUCLEOTIDE SEQUENCE [LARGE SCALE GENOMIC DNA]</scope>
    <source>
        <strain evidence="2">KCTC 23916</strain>
    </source>
</reference>
<evidence type="ECO:0000313" key="2">
    <source>
        <dbReference type="Proteomes" id="UP000620127"/>
    </source>
</evidence>
<sequence>MSMTILSIGLLILNGTKAYAQESDGKIITRSALGAWHLRYNESTPGLNCGIRFISGKRNVDSFAIFGPTSTAKHSTLLFSGSQIPVTHAAQETDLILRMKGLPESNLKGVILPKQANSSTSNLMVAAGDIRTLLQSMRDSEKDLGIWMPESVIPKLLIELNYDGLDKARTAMLDCVAGRKIGGQTMDAALAEIRPVGKSSISGRAYFKGGLLASKQYPPKGSTAVSLIWLTDEFNAWFADVKANKKLPDQIPERIAKHFISTKILDDEGKFSFPRLPAGEYTLLANFNYDKEINVPEVVGQTHTFNAAGVHLGTQDKVVNWSYIIKQPTTFQKQVSIKNDGDNVEITLDKSQTICFFVCF</sequence>
<keyword evidence="2" id="KW-1185">Reference proteome</keyword>
<dbReference type="EMBL" id="BMYT01000005">
    <property type="protein sequence ID" value="GGX20987.1"/>
    <property type="molecule type" value="Genomic_DNA"/>
</dbReference>
<dbReference type="Proteomes" id="UP000620127">
    <property type="component" value="Unassembled WGS sequence"/>
</dbReference>
<proteinExistence type="predicted"/>
<gene>
    <name evidence="1" type="ORF">GCM10011282_28900</name>
</gene>
<evidence type="ECO:0000313" key="1">
    <source>
        <dbReference type="EMBL" id="GGX20987.1"/>
    </source>
</evidence>
<evidence type="ECO:0008006" key="3">
    <source>
        <dbReference type="Google" id="ProtNLM"/>
    </source>
</evidence>
<protein>
    <recommendedName>
        <fullName evidence="3">Carboxypeptidase regulatory-like domain-containing protein</fullName>
    </recommendedName>
</protein>
<name>A0ABQ2XK95_9BURK</name>
<comment type="caution">
    <text evidence="1">The sequence shown here is derived from an EMBL/GenBank/DDBJ whole genome shotgun (WGS) entry which is preliminary data.</text>
</comment>